<feature type="transmembrane region" description="Helical" evidence="2">
    <location>
        <begin position="515"/>
        <end position="533"/>
    </location>
</feature>
<dbReference type="Gene3D" id="3.10.28.10">
    <property type="entry name" value="Homing endonucleases"/>
    <property type="match status" value="1"/>
</dbReference>
<feature type="transmembrane region" description="Helical" evidence="2">
    <location>
        <begin position="271"/>
        <end position="291"/>
    </location>
</feature>
<dbReference type="EMBL" id="AY700145">
    <property type="protein sequence ID" value="AAU00628.1"/>
    <property type="molecule type" value="Genomic_DNA"/>
</dbReference>
<sequence>MKIVNFNNEYEKNFLYMNTFLISIFNFTGNLEVVTLNKEQDLFLNIFCTLSILCLCLIVIFIIINYIKIESSVQKIFKIIDLNVENEIKQITFSEKIKCLLGINKLTLLNNAEKRYVNKDIEYFNFYGQLEALNLELSALNEDNQDYNSRIQVIHEINRIFVKEDTYFCDIAPELKSKFSNLLLSADVEFFEKNYKEFSRIVAQLELVLENIIYTLQIKSCKFSLFEYALYTYFIIIERNKNKLYLYFILFLFAFLSYLLLLFKAITINTILSIFLVVLFLIFALLFRFYYTAYLNLNNNLRFQYLMSYVDDKKQENSIKTILMKDKIKLLLGLGTLNNILCLKNEVNNINLRIKAIDYILDLYNKKEKSYEEIHKEITFKFSEKSSINNHINYLNNLIISRLNNLNYLLYVNNLILFFQILKLNLKKNLVTLNYSIFQISQDIPQKIFQLIRCKKEKKMLSLAFFFNFCDNSCVNTQELICIIILVLISFLFIFKNKIKMKLIYYIICIKFLYYKYPGLLNIFCIVGFRYHLCTSIFFIKSSPLIEETIKPLVSVNNIEKSLVNICDKYSEGWLSYLLGHYYGDGSIRFNSSYTKGQFNYSQSVGKLMYYFDVKDNVMKPIETKNKLSNMEISLFPRMMTNSIYLEELGFIKQISLLFGCGKKKEIPDEIIKYIDQNFFIAILCDDGAQYNRFGIDYLGNFNVNPRYRLCVENLSKESIEKLAFAFKNNLQLNTQMVSFKGGYRLDIINAADIEKKLLATSYGESMYYKIKLHNIDPLLNLKKVDHILEYFENEINNNKMSKDNNILLEYKKILDTEPNFKNSARYLQALYDYNVTLLEKNDLLFNKHAIIKQNERIQINIGLLHKKIILFGSTSKVMKDLNVNQLDSLQEHCGDNIKDSQLRQLLKQSKNLKEKWVN</sequence>
<accession>Q5ILI2</accession>
<evidence type="ECO:0000256" key="2">
    <source>
        <dbReference type="SAM" id="Phobius"/>
    </source>
</evidence>
<feature type="transmembrane region" description="Helical" evidence="2">
    <location>
        <begin position="408"/>
        <end position="426"/>
    </location>
</feature>
<evidence type="ECO:0000313" key="3">
    <source>
        <dbReference type="EMBL" id="AAU00628.1"/>
    </source>
</evidence>
<keyword evidence="2" id="KW-0812">Transmembrane</keyword>
<feature type="transmembrane region" description="Helical" evidence="2">
    <location>
        <begin position="475"/>
        <end position="495"/>
    </location>
</feature>
<keyword evidence="2" id="KW-0472">Membrane</keyword>
<keyword evidence="2" id="KW-1133">Transmembrane helix</keyword>
<geneLocation type="mitochondrion" evidence="3"/>
<dbReference type="AlphaFoldDB" id="Q5ILI2"/>
<dbReference type="SUPFAM" id="SSF55608">
    <property type="entry name" value="Homing endonucleases"/>
    <property type="match status" value="1"/>
</dbReference>
<comment type="similarity">
    <text evidence="1">Belongs to the LAGLIDADG endonuclease family.</text>
</comment>
<dbReference type="RefSeq" id="YP_209613.1">
    <property type="nucleotide sequence ID" value="NC_006862.1"/>
</dbReference>
<name>Q5ILI2_HETPA</name>
<feature type="transmembrane region" description="Helical" evidence="2">
    <location>
        <begin position="244"/>
        <end position="265"/>
    </location>
</feature>
<gene>
    <name evidence="3" type="primary">orf919</name>
</gene>
<protein>
    <submittedName>
        <fullName evidence="3">Uncharacterized protein orf919</fullName>
    </submittedName>
</protein>
<reference evidence="3" key="1">
    <citation type="submission" date="2004-08" db="EMBL/GenBank/DDBJ databases">
        <title>Complete sequence of Polysphondylium pallidum and Hartmannella vermiformis mitochondrial DNAs.</title>
        <authorList>
            <person name="Burger G."/>
            <person name="Lohan A.J."/>
            <person name="Angata K."/>
            <person name="Lang B.F."/>
            <person name="Gray M.W."/>
        </authorList>
    </citation>
    <scope>NUCLEOTIDE SEQUENCE</scope>
    <source>
        <strain evidence="3">CK8</strain>
    </source>
</reference>
<dbReference type="InterPro" id="IPR027434">
    <property type="entry name" value="Homing_endonucl"/>
</dbReference>
<proteinExistence type="inferred from homology"/>
<feature type="transmembrane region" description="Helical" evidence="2">
    <location>
        <begin position="15"/>
        <end position="36"/>
    </location>
</feature>
<evidence type="ECO:0000256" key="1">
    <source>
        <dbReference type="ARBA" id="ARBA00005588"/>
    </source>
</evidence>
<dbReference type="GeneID" id="3283650"/>
<organism evidence="3">
    <name type="scientific">Heterostelium pallidum</name>
    <name type="common">Cellular slime mold</name>
    <name type="synonym">Polysphondylium pallidum</name>
    <dbReference type="NCBI Taxonomy" id="13642"/>
    <lineage>
        <taxon>Eukaryota</taxon>
        <taxon>Amoebozoa</taxon>
        <taxon>Evosea</taxon>
        <taxon>Eumycetozoa</taxon>
        <taxon>Dictyostelia</taxon>
        <taxon>Acytosteliales</taxon>
        <taxon>Acytosteliaceae</taxon>
        <taxon>Heterostelium</taxon>
    </lineage>
</organism>
<feature type="transmembrane region" description="Helical" evidence="2">
    <location>
        <begin position="42"/>
        <end position="67"/>
    </location>
</feature>
<keyword evidence="3" id="KW-0496">Mitochondrion</keyword>